<dbReference type="PROSITE" id="PS51257">
    <property type="entry name" value="PROKAR_LIPOPROTEIN"/>
    <property type="match status" value="1"/>
</dbReference>
<evidence type="ECO:0000256" key="1">
    <source>
        <dbReference type="SAM" id="MobiDB-lite"/>
    </source>
</evidence>
<protein>
    <submittedName>
        <fullName evidence="4">ABC transporter substrate-binding protein</fullName>
    </submittedName>
</protein>
<dbReference type="Gene3D" id="2.40.160.90">
    <property type="match status" value="1"/>
</dbReference>
<evidence type="ECO:0000313" key="5">
    <source>
        <dbReference type="Proteomes" id="UP000253872"/>
    </source>
</evidence>
<gene>
    <name evidence="4" type="ORF">DPV93_08770</name>
</gene>
<accession>A0A369YFP4</accession>
<name>A0A369YFP4_9PAST</name>
<feature type="compositionally biased region" description="Low complexity" evidence="1">
    <location>
        <begin position="32"/>
        <end position="56"/>
    </location>
</feature>
<feature type="signal peptide" evidence="2">
    <location>
        <begin position="1"/>
        <end position="17"/>
    </location>
</feature>
<evidence type="ECO:0000256" key="2">
    <source>
        <dbReference type="SAM" id="SignalP"/>
    </source>
</evidence>
<proteinExistence type="predicted"/>
<feature type="domain" description="Transferrin-binding protein B C-lobe/N-lobe beta-barrel" evidence="3">
    <location>
        <begin position="153"/>
        <end position="271"/>
    </location>
</feature>
<sequence length="272" mass="29433">MKTQKVFSLTLLTLALAACGSGGGSGGGDNHPTQPAQQPATQTTKPTTSETKPSQPTEEKPKNTITGHYYNGFFGFASNISSNDINAIRVWGTDIQLIDPAMKSVNGWLSDSVDNRSNRIVSDFLNHARVGLAIRQSDVVAFAQGKETIAENVPTVGKAHYKGQHILTIEHSKEVQQETKAKYGSFRGDALFDVDFANKKITGSLELPTLEGQTETAYLPISAMINGNTFEKRGFIDDVSVKGKFYGENASEMAGVYQKMNKFTGAFGAKKQ</sequence>
<feature type="chain" id="PRO_5016729746" evidence="2">
    <location>
        <begin position="18"/>
        <end position="272"/>
    </location>
</feature>
<keyword evidence="2" id="KW-0732">Signal</keyword>
<dbReference type="AlphaFoldDB" id="A0A369YFP4"/>
<organism evidence="4 5">
    <name type="scientific">Haemophilus sputorum</name>
    <dbReference type="NCBI Taxonomy" id="1078480"/>
    <lineage>
        <taxon>Bacteria</taxon>
        <taxon>Pseudomonadati</taxon>
        <taxon>Pseudomonadota</taxon>
        <taxon>Gammaproteobacteria</taxon>
        <taxon>Pasteurellales</taxon>
        <taxon>Pasteurellaceae</taxon>
        <taxon>Haemophilus</taxon>
    </lineage>
</organism>
<dbReference type="InterPro" id="IPR011250">
    <property type="entry name" value="OMP/PagP_B-barrel"/>
</dbReference>
<dbReference type="RefSeq" id="WP_111403735.1">
    <property type="nucleotide sequence ID" value="NZ_QEPN01000008.1"/>
</dbReference>
<dbReference type="EMBL" id="QEPN01000008">
    <property type="protein sequence ID" value="RDE70260.1"/>
    <property type="molecule type" value="Genomic_DNA"/>
</dbReference>
<dbReference type="Pfam" id="PF01298">
    <property type="entry name" value="TbpB_B_D"/>
    <property type="match status" value="1"/>
</dbReference>
<comment type="caution">
    <text evidence="4">The sequence shown here is derived from an EMBL/GenBank/DDBJ whole genome shotgun (WGS) entry which is preliminary data.</text>
</comment>
<feature type="region of interest" description="Disordered" evidence="1">
    <location>
        <begin position="22"/>
        <end position="64"/>
    </location>
</feature>
<evidence type="ECO:0000313" key="4">
    <source>
        <dbReference type="EMBL" id="RDE70260.1"/>
    </source>
</evidence>
<dbReference type="InterPro" id="IPR001677">
    <property type="entry name" value="TbpB_B_D"/>
</dbReference>
<dbReference type="SUPFAM" id="SSF56925">
    <property type="entry name" value="OMPA-like"/>
    <property type="match status" value="1"/>
</dbReference>
<dbReference type="Proteomes" id="UP000253872">
    <property type="component" value="Unassembled WGS sequence"/>
</dbReference>
<reference evidence="4 5" key="1">
    <citation type="submission" date="2018-05" db="EMBL/GenBank/DDBJ databases">
        <title>Draft Genome Sequences for a Diverse set of 7 Haemophilus Species.</title>
        <authorList>
            <person name="Nichols M."/>
            <person name="Topaz N."/>
            <person name="Wang X."/>
            <person name="Wang X."/>
            <person name="Boxrud D."/>
        </authorList>
    </citation>
    <scope>NUCLEOTIDE SEQUENCE [LARGE SCALE GENOMIC DNA]</scope>
    <source>
        <strain evidence="4 5">C2002001239</strain>
    </source>
</reference>
<evidence type="ECO:0000259" key="3">
    <source>
        <dbReference type="Pfam" id="PF01298"/>
    </source>
</evidence>